<dbReference type="EMBL" id="CP089291">
    <property type="protein sequence ID" value="UOF90802.1"/>
    <property type="molecule type" value="Genomic_DNA"/>
</dbReference>
<proteinExistence type="predicted"/>
<reference evidence="1" key="1">
    <citation type="submission" date="2021-12" db="EMBL/GenBank/DDBJ databases">
        <title>Alicyclobacillaceae gen. nov., sp. nov., isolated from chalcocite enrichment system.</title>
        <authorList>
            <person name="Jiang Z."/>
        </authorList>
    </citation>
    <scope>NUCLEOTIDE SEQUENCE</scope>
    <source>
        <strain evidence="1">MYW30-H2</strain>
    </source>
</reference>
<evidence type="ECO:0008006" key="3">
    <source>
        <dbReference type="Google" id="ProtNLM"/>
    </source>
</evidence>
<sequence length="85" mass="9661">MPRAFQGFRGNKVQQVLWQEHDSLFPFTCNRCRREFSQGGKRWLASSMVKLSHGAVGCECDDCHNGVDPLRKPAPVLASRRTELD</sequence>
<evidence type="ECO:0000313" key="2">
    <source>
        <dbReference type="Proteomes" id="UP000830167"/>
    </source>
</evidence>
<accession>A0ABY4CMY1</accession>
<protein>
    <recommendedName>
        <fullName evidence="3">Zinc-binding domain-containing protein</fullName>
    </recommendedName>
</protein>
<organism evidence="1 2">
    <name type="scientific">Fodinisporobacter ferrooxydans</name>
    <dbReference type="NCBI Taxonomy" id="2901836"/>
    <lineage>
        <taxon>Bacteria</taxon>
        <taxon>Bacillati</taxon>
        <taxon>Bacillota</taxon>
        <taxon>Bacilli</taxon>
        <taxon>Bacillales</taxon>
        <taxon>Alicyclobacillaceae</taxon>
        <taxon>Fodinisporobacter</taxon>
    </lineage>
</organism>
<name>A0ABY4CMY1_9BACL</name>
<dbReference type="Proteomes" id="UP000830167">
    <property type="component" value="Chromosome"/>
</dbReference>
<gene>
    <name evidence="1" type="ORF">LSG31_00520</name>
</gene>
<evidence type="ECO:0000313" key="1">
    <source>
        <dbReference type="EMBL" id="UOF90802.1"/>
    </source>
</evidence>
<keyword evidence="2" id="KW-1185">Reference proteome</keyword>
<dbReference type="RefSeq" id="WP_347437501.1">
    <property type="nucleotide sequence ID" value="NZ_CP089291.1"/>
</dbReference>